<proteinExistence type="predicted"/>
<dbReference type="STRING" id="1296565.SAMN05660657_01933"/>
<dbReference type="AlphaFoldDB" id="A0A1I6ZGQ0"/>
<dbReference type="Proteomes" id="UP000199546">
    <property type="component" value="Unassembled WGS sequence"/>
</dbReference>
<evidence type="ECO:0000313" key="2">
    <source>
        <dbReference type="EMBL" id="SFT61898.1"/>
    </source>
</evidence>
<feature type="transmembrane region" description="Helical" evidence="1">
    <location>
        <begin position="59"/>
        <end position="78"/>
    </location>
</feature>
<sequence length="200" mass="21550">MSRRHPAGYAVPVDAARAGTRRRRAGRPDRSAALRTAQARGETLDQVLDRNLAELLQELRVAITGVQVLFAFLLGLAFTQRFTELDDFELTVYTVTLLATALATVVLIAPVSFHRLVFRRRRKAVLIAVADRLLLVGLALLVLAISGGVLLILGVVLGRGPGVAGGASVLLVGVLTWYGLPLWARGVQPDPDDDDDRPAD</sequence>
<accession>A0A1I6ZGQ0</accession>
<dbReference type="EMBL" id="FPBA01000005">
    <property type="protein sequence ID" value="SFT61898.1"/>
    <property type="molecule type" value="Genomic_DNA"/>
</dbReference>
<name>A0A1I6ZGQ0_9ACTN</name>
<keyword evidence="3" id="KW-1185">Reference proteome</keyword>
<feature type="transmembrane region" description="Helical" evidence="1">
    <location>
        <begin position="133"/>
        <end position="157"/>
    </location>
</feature>
<organism evidence="2 3">
    <name type="scientific">Geodermatophilus amargosae</name>
    <dbReference type="NCBI Taxonomy" id="1296565"/>
    <lineage>
        <taxon>Bacteria</taxon>
        <taxon>Bacillati</taxon>
        <taxon>Actinomycetota</taxon>
        <taxon>Actinomycetes</taxon>
        <taxon>Geodermatophilales</taxon>
        <taxon>Geodermatophilaceae</taxon>
        <taxon>Geodermatophilus</taxon>
    </lineage>
</organism>
<gene>
    <name evidence="2" type="ORF">SAMN05660657_01933</name>
</gene>
<feature type="transmembrane region" description="Helical" evidence="1">
    <location>
        <begin position="163"/>
        <end position="180"/>
    </location>
</feature>
<dbReference type="InterPro" id="IPR046291">
    <property type="entry name" value="DUF6328"/>
</dbReference>
<feature type="transmembrane region" description="Helical" evidence="1">
    <location>
        <begin position="90"/>
        <end position="113"/>
    </location>
</feature>
<evidence type="ECO:0000256" key="1">
    <source>
        <dbReference type="SAM" id="Phobius"/>
    </source>
</evidence>
<keyword evidence="1" id="KW-1133">Transmembrane helix</keyword>
<protein>
    <submittedName>
        <fullName evidence="2">Uncharacterized protein</fullName>
    </submittedName>
</protein>
<dbReference type="Pfam" id="PF19853">
    <property type="entry name" value="DUF6328"/>
    <property type="match status" value="1"/>
</dbReference>
<keyword evidence="1" id="KW-0812">Transmembrane</keyword>
<evidence type="ECO:0000313" key="3">
    <source>
        <dbReference type="Proteomes" id="UP000199546"/>
    </source>
</evidence>
<keyword evidence="1" id="KW-0472">Membrane</keyword>
<reference evidence="3" key="1">
    <citation type="submission" date="2016-10" db="EMBL/GenBank/DDBJ databases">
        <authorList>
            <person name="Varghese N."/>
            <person name="Submissions S."/>
        </authorList>
    </citation>
    <scope>NUCLEOTIDE SEQUENCE [LARGE SCALE GENOMIC DNA]</scope>
    <source>
        <strain evidence="3">DSM 46136</strain>
    </source>
</reference>